<feature type="transmembrane region" description="Helical" evidence="1">
    <location>
        <begin position="262"/>
        <end position="285"/>
    </location>
</feature>
<feature type="transmembrane region" description="Helical" evidence="1">
    <location>
        <begin position="200"/>
        <end position="226"/>
    </location>
</feature>
<comment type="caution">
    <text evidence="2">The sequence shown here is derived from an EMBL/GenBank/DDBJ whole genome shotgun (WGS) entry which is preliminary data.</text>
</comment>
<sequence>MVSLPHFMQKLWVRRLLSVLIIIVVIGTVVPISIRIFYKGIQENVSIFKSGNKASDGIGVEFQVVSTDLPSKKMTAHVLFNPGSKLANQFGELKYNLTAITSTQTISFGKGDQMPLKDITIPFILGNARDYPFDEYVAAYYMGIKKDNDTDLLPLRTKFDGTLFSINLSTEILDQKAIEEMGGQPNMYVVRVDVSRTRFVIFYAVAVSVGMWLIAFASAAMAFQATLRGREVSPNMVTFGATILFAFPTLRETLPGIPQIGCLVDMMGFFWPMGIVALATCVLSYDYVLRWSPLSKLEDLNSSLETVVTVEKPH</sequence>
<feature type="transmembrane region" description="Helical" evidence="1">
    <location>
        <begin position="12"/>
        <end position="38"/>
    </location>
</feature>
<keyword evidence="1" id="KW-0812">Transmembrane</keyword>
<keyword evidence="3" id="KW-1185">Reference proteome</keyword>
<dbReference type="AlphaFoldDB" id="A0A9W8E6M3"/>
<evidence type="ECO:0008006" key="4">
    <source>
        <dbReference type="Google" id="ProtNLM"/>
    </source>
</evidence>
<dbReference type="EMBL" id="JANBPY010001165">
    <property type="protein sequence ID" value="KAJ1961279.1"/>
    <property type="molecule type" value="Genomic_DNA"/>
</dbReference>
<organism evidence="2 3">
    <name type="scientific">Dispira parvispora</name>
    <dbReference type="NCBI Taxonomy" id="1520584"/>
    <lineage>
        <taxon>Eukaryota</taxon>
        <taxon>Fungi</taxon>
        <taxon>Fungi incertae sedis</taxon>
        <taxon>Zoopagomycota</taxon>
        <taxon>Kickxellomycotina</taxon>
        <taxon>Dimargaritomycetes</taxon>
        <taxon>Dimargaritales</taxon>
        <taxon>Dimargaritaceae</taxon>
        <taxon>Dispira</taxon>
    </lineage>
</organism>
<dbReference type="OrthoDB" id="5594013at2759"/>
<proteinExistence type="predicted"/>
<protein>
    <recommendedName>
        <fullName evidence="4">DUF4436 domain-containing protein</fullName>
    </recommendedName>
</protein>
<evidence type="ECO:0000313" key="2">
    <source>
        <dbReference type="EMBL" id="KAJ1961279.1"/>
    </source>
</evidence>
<dbReference type="InterPro" id="IPR027948">
    <property type="entry name" value="DUF4436"/>
</dbReference>
<keyword evidence="1" id="KW-0472">Membrane</keyword>
<dbReference type="Proteomes" id="UP001150925">
    <property type="component" value="Unassembled WGS sequence"/>
</dbReference>
<feature type="transmembrane region" description="Helical" evidence="1">
    <location>
        <begin position="232"/>
        <end position="250"/>
    </location>
</feature>
<evidence type="ECO:0000313" key="3">
    <source>
        <dbReference type="Proteomes" id="UP001150925"/>
    </source>
</evidence>
<evidence type="ECO:0000256" key="1">
    <source>
        <dbReference type="SAM" id="Phobius"/>
    </source>
</evidence>
<keyword evidence="1" id="KW-1133">Transmembrane helix</keyword>
<accession>A0A9W8E6M3</accession>
<name>A0A9W8E6M3_9FUNG</name>
<dbReference type="Pfam" id="PF14494">
    <property type="entry name" value="DUF4436"/>
    <property type="match status" value="1"/>
</dbReference>
<gene>
    <name evidence="2" type="ORF">IWQ62_003924</name>
</gene>
<reference evidence="2" key="1">
    <citation type="submission" date="2022-07" db="EMBL/GenBank/DDBJ databases">
        <title>Phylogenomic reconstructions and comparative analyses of Kickxellomycotina fungi.</title>
        <authorList>
            <person name="Reynolds N.K."/>
            <person name="Stajich J.E."/>
            <person name="Barry K."/>
            <person name="Grigoriev I.V."/>
            <person name="Crous P."/>
            <person name="Smith M.E."/>
        </authorList>
    </citation>
    <scope>NUCLEOTIDE SEQUENCE</scope>
    <source>
        <strain evidence="2">RSA 1196</strain>
    </source>
</reference>